<feature type="non-terminal residue" evidence="1">
    <location>
        <position position="71"/>
    </location>
</feature>
<evidence type="ECO:0000313" key="1">
    <source>
        <dbReference type="EMBL" id="MCI53091.1"/>
    </source>
</evidence>
<dbReference type="EMBL" id="LXQA010457652">
    <property type="protein sequence ID" value="MCI53091.1"/>
    <property type="molecule type" value="Genomic_DNA"/>
</dbReference>
<dbReference type="Proteomes" id="UP000265520">
    <property type="component" value="Unassembled WGS sequence"/>
</dbReference>
<dbReference type="AlphaFoldDB" id="A0A392SW62"/>
<comment type="caution">
    <text evidence="1">The sequence shown here is derived from an EMBL/GenBank/DDBJ whole genome shotgun (WGS) entry which is preliminary data.</text>
</comment>
<protein>
    <submittedName>
        <fullName evidence="1">Uncharacterized protein</fullName>
    </submittedName>
</protein>
<evidence type="ECO:0000313" key="2">
    <source>
        <dbReference type="Proteomes" id="UP000265520"/>
    </source>
</evidence>
<reference evidence="1 2" key="1">
    <citation type="journal article" date="2018" name="Front. Plant Sci.">
        <title>Red Clover (Trifolium pratense) and Zigzag Clover (T. medium) - A Picture of Genomic Similarities and Differences.</title>
        <authorList>
            <person name="Dluhosova J."/>
            <person name="Istvanek J."/>
            <person name="Nedelnik J."/>
            <person name="Repkova J."/>
        </authorList>
    </citation>
    <scope>NUCLEOTIDE SEQUENCE [LARGE SCALE GENOMIC DNA]</scope>
    <source>
        <strain evidence="2">cv. 10/8</strain>
        <tissue evidence="1">Leaf</tissue>
    </source>
</reference>
<proteinExistence type="predicted"/>
<accession>A0A392SW62</accession>
<organism evidence="1 2">
    <name type="scientific">Trifolium medium</name>
    <dbReference type="NCBI Taxonomy" id="97028"/>
    <lineage>
        <taxon>Eukaryota</taxon>
        <taxon>Viridiplantae</taxon>
        <taxon>Streptophyta</taxon>
        <taxon>Embryophyta</taxon>
        <taxon>Tracheophyta</taxon>
        <taxon>Spermatophyta</taxon>
        <taxon>Magnoliopsida</taxon>
        <taxon>eudicotyledons</taxon>
        <taxon>Gunneridae</taxon>
        <taxon>Pentapetalae</taxon>
        <taxon>rosids</taxon>
        <taxon>fabids</taxon>
        <taxon>Fabales</taxon>
        <taxon>Fabaceae</taxon>
        <taxon>Papilionoideae</taxon>
        <taxon>50 kb inversion clade</taxon>
        <taxon>NPAAA clade</taxon>
        <taxon>Hologalegina</taxon>
        <taxon>IRL clade</taxon>
        <taxon>Trifolieae</taxon>
        <taxon>Trifolium</taxon>
    </lineage>
</organism>
<name>A0A392SW62_9FABA</name>
<sequence>MHEFRLTLVQVHALVCVMSREDMVEDVKLVSEWKSLKVSSSKSSVRTECHTGFHRFERMLVVAACLVGRKE</sequence>
<keyword evidence="2" id="KW-1185">Reference proteome</keyword>